<evidence type="ECO:0000313" key="1">
    <source>
        <dbReference type="EMBL" id="MBD3915542.1"/>
    </source>
</evidence>
<dbReference type="RefSeq" id="WP_191199876.1">
    <property type="nucleotide sequence ID" value="NZ_BAAAPA010000008.1"/>
</dbReference>
<dbReference type="Proteomes" id="UP000649289">
    <property type="component" value="Unassembled WGS sequence"/>
</dbReference>
<protein>
    <submittedName>
        <fullName evidence="1">Uncharacterized protein</fullName>
    </submittedName>
</protein>
<reference evidence="1 2" key="1">
    <citation type="submission" date="2020-09" db="EMBL/GenBank/DDBJ databases">
        <title>novel species in genus Nocardioides.</title>
        <authorList>
            <person name="Zhang G."/>
        </authorList>
    </citation>
    <scope>NUCLEOTIDE SEQUENCE [LARGE SCALE GENOMIC DNA]</scope>
    <source>
        <strain evidence="1 2">19197</strain>
    </source>
</reference>
<organism evidence="1 2">
    <name type="scientific">Nocardioides hwasunensis</name>
    <dbReference type="NCBI Taxonomy" id="397258"/>
    <lineage>
        <taxon>Bacteria</taxon>
        <taxon>Bacillati</taxon>
        <taxon>Actinomycetota</taxon>
        <taxon>Actinomycetes</taxon>
        <taxon>Propionibacteriales</taxon>
        <taxon>Nocardioidaceae</taxon>
        <taxon>Nocardioides</taxon>
    </lineage>
</organism>
<dbReference type="EMBL" id="JACXYY010000005">
    <property type="protein sequence ID" value="MBD3915542.1"/>
    <property type="molecule type" value="Genomic_DNA"/>
</dbReference>
<name>A0ABR8MHT9_9ACTN</name>
<evidence type="ECO:0000313" key="2">
    <source>
        <dbReference type="Proteomes" id="UP000649289"/>
    </source>
</evidence>
<proteinExistence type="predicted"/>
<accession>A0ABR8MHT9</accession>
<keyword evidence="2" id="KW-1185">Reference proteome</keyword>
<gene>
    <name evidence="1" type="ORF">IEZ25_13040</name>
</gene>
<comment type="caution">
    <text evidence="1">The sequence shown here is derived from an EMBL/GenBank/DDBJ whole genome shotgun (WGS) entry which is preliminary data.</text>
</comment>
<sequence length="101" mass="10971">MSEEWVDPTALRSTAPEFETEVGAALGRADGHLQGPPRQVSFTAFSMVGGFLAGAYTEALNYTLADLDTKTTLLHEFRQRLESTATTWETAEEASTVETGE</sequence>